<proteinExistence type="predicted"/>
<reference evidence="1 2" key="1">
    <citation type="submission" date="2020-08" db="EMBL/GenBank/DDBJ databases">
        <title>Genomic Encyclopedia of Type Strains, Phase IV (KMG-IV): sequencing the most valuable type-strain genomes for metagenomic binning, comparative biology and taxonomic classification.</title>
        <authorList>
            <person name="Goeker M."/>
        </authorList>
    </citation>
    <scope>NUCLEOTIDE SEQUENCE [LARGE SCALE GENOMIC DNA]</scope>
    <source>
        <strain evidence="1 2">DSM 101791</strain>
    </source>
</reference>
<protein>
    <submittedName>
        <fullName evidence="1">5-methylcytosine-specific restriction enzyme subunit McrC</fullName>
    </submittedName>
</protein>
<dbReference type="InterPro" id="IPR019292">
    <property type="entry name" value="McrC"/>
</dbReference>
<dbReference type="PANTHER" id="PTHR38733">
    <property type="entry name" value="PROTEIN MCRC"/>
    <property type="match status" value="1"/>
</dbReference>
<evidence type="ECO:0000313" key="2">
    <source>
        <dbReference type="Proteomes" id="UP000525389"/>
    </source>
</evidence>
<gene>
    <name evidence="1" type="ORF">HNQ09_003419</name>
</gene>
<name>A0A7W8LRS5_9DEIO</name>
<evidence type="ECO:0000313" key="1">
    <source>
        <dbReference type="EMBL" id="MBB5235955.1"/>
    </source>
</evidence>
<dbReference type="EMBL" id="JACHFN010000018">
    <property type="protein sequence ID" value="MBB5235955.1"/>
    <property type="molecule type" value="Genomic_DNA"/>
</dbReference>
<dbReference type="Pfam" id="PF10117">
    <property type="entry name" value="McrBC"/>
    <property type="match status" value="1"/>
</dbReference>
<keyword evidence="2" id="KW-1185">Reference proteome</keyword>
<accession>A0A7W8LRS5</accession>
<sequence>MTYIIAREYDLLVRGTAPGAAGIHGLPPESFDALRAFLQTPVEGHKGQEEVIARPTLRGNQPALRLQQWVGVIRTPDGTTVELLPKTHERDGEADGETVARSRALLFRMLAAAGDNYRAALPADLDPAQMRLFEVVLRYALEVLRAAIRRGIPHAYREVQEERAGLRGRLDLSRQLRQPPHRVHLLHVTYDEFLPDRPETRLVRLAVERIARMTARSDSRRLARELLHALADVPASRDVRRDFTRWKLERGYTHFAPSLDICRLILNELNPLTAGTASRVTAVLFDMNRVYETYVAQLLRLQHPDWQVQTQVKGQHLGSFLPQPSGQARPVFALRPDLIVHPPGQPVIIADTKWKRLKADRAFPHGVGNADAYQMLAYSEIFQPEPGQRRLCLIYPYLPGLPNQLPDIQLPGGRTLRVVLVDLHQDTPTVNLELTFDNIRADSEVRAGVPDSAKS</sequence>
<dbReference type="Proteomes" id="UP000525389">
    <property type="component" value="Unassembled WGS sequence"/>
</dbReference>
<dbReference type="AlphaFoldDB" id="A0A7W8LRS5"/>
<dbReference type="RefSeq" id="WP_184031576.1">
    <property type="nucleotide sequence ID" value="NZ_JACHFN010000018.1"/>
</dbReference>
<organism evidence="1 2">
    <name type="scientific">Deinococcus budaensis</name>
    <dbReference type="NCBI Taxonomy" id="1665626"/>
    <lineage>
        <taxon>Bacteria</taxon>
        <taxon>Thermotogati</taxon>
        <taxon>Deinococcota</taxon>
        <taxon>Deinococci</taxon>
        <taxon>Deinococcales</taxon>
        <taxon>Deinococcaceae</taxon>
        <taxon>Deinococcus</taxon>
    </lineage>
</organism>
<dbReference type="PANTHER" id="PTHR38733:SF1">
    <property type="entry name" value="TYPE IV METHYL-DIRECTED RESTRICTION ENZYME ECOKMCRBC"/>
    <property type="match status" value="1"/>
</dbReference>
<comment type="caution">
    <text evidence="1">The sequence shown here is derived from an EMBL/GenBank/DDBJ whole genome shotgun (WGS) entry which is preliminary data.</text>
</comment>